<dbReference type="RefSeq" id="WP_114623796.1">
    <property type="nucleotide sequence ID" value="NZ_QQNA01000082.1"/>
</dbReference>
<gene>
    <name evidence="10" type="ORF">DVH02_12110</name>
</gene>
<dbReference type="InterPro" id="IPR004869">
    <property type="entry name" value="MMPL_dom"/>
</dbReference>
<dbReference type="GO" id="GO:0005886">
    <property type="term" value="C:plasma membrane"/>
    <property type="evidence" value="ECO:0007669"/>
    <property type="project" value="UniProtKB-SubCell"/>
</dbReference>
<dbReference type="Proteomes" id="UP000253741">
    <property type="component" value="Unassembled WGS sequence"/>
</dbReference>
<keyword evidence="11" id="KW-1185">Reference proteome</keyword>
<protein>
    <submittedName>
        <fullName evidence="10">MMPL family transporter</fullName>
    </submittedName>
</protein>
<evidence type="ECO:0000256" key="8">
    <source>
        <dbReference type="SAM" id="Phobius"/>
    </source>
</evidence>
<evidence type="ECO:0000256" key="2">
    <source>
        <dbReference type="ARBA" id="ARBA00010157"/>
    </source>
</evidence>
<dbReference type="PANTHER" id="PTHR33406:SF11">
    <property type="entry name" value="MEMBRANE PROTEIN SCO6666-RELATED"/>
    <property type="match status" value="1"/>
</dbReference>
<feature type="transmembrane region" description="Helical" evidence="8">
    <location>
        <begin position="619"/>
        <end position="643"/>
    </location>
</feature>
<feature type="transmembrane region" description="Helical" evidence="8">
    <location>
        <begin position="664"/>
        <end position="685"/>
    </location>
</feature>
<feature type="transmembrane region" description="Helical" evidence="8">
    <location>
        <begin position="229"/>
        <end position="249"/>
    </location>
</feature>
<evidence type="ECO:0000256" key="1">
    <source>
        <dbReference type="ARBA" id="ARBA00004651"/>
    </source>
</evidence>
<feature type="transmembrane region" description="Helical" evidence="8">
    <location>
        <begin position="173"/>
        <end position="195"/>
    </location>
</feature>
<dbReference type="InterPro" id="IPR050545">
    <property type="entry name" value="Mycobact_MmpL"/>
</dbReference>
<dbReference type="OrthoDB" id="7051771at2"/>
<evidence type="ECO:0000256" key="5">
    <source>
        <dbReference type="ARBA" id="ARBA00022989"/>
    </source>
</evidence>
<feature type="domain" description="SSD" evidence="9">
    <location>
        <begin position="178"/>
        <end position="327"/>
    </location>
</feature>
<dbReference type="SUPFAM" id="SSF82866">
    <property type="entry name" value="Multidrug efflux transporter AcrB transmembrane domain"/>
    <property type="match status" value="2"/>
</dbReference>
<evidence type="ECO:0000256" key="4">
    <source>
        <dbReference type="ARBA" id="ARBA00022692"/>
    </source>
</evidence>
<reference evidence="10 11" key="1">
    <citation type="submission" date="2018-07" db="EMBL/GenBank/DDBJ databases">
        <title>Streptomyces species from bats.</title>
        <authorList>
            <person name="Dunlap C."/>
        </authorList>
    </citation>
    <scope>NUCLEOTIDE SEQUENCE [LARGE SCALE GENOMIC DNA]</scope>
    <source>
        <strain evidence="10 11">AC230</strain>
    </source>
</reference>
<feature type="transmembrane region" description="Helical" evidence="8">
    <location>
        <begin position="304"/>
        <end position="328"/>
    </location>
</feature>
<evidence type="ECO:0000256" key="3">
    <source>
        <dbReference type="ARBA" id="ARBA00022475"/>
    </source>
</evidence>
<feature type="transmembrane region" description="Helical" evidence="8">
    <location>
        <begin position="691"/>
        <end position="724"/>
    </location>
</feature>
<comment type="caution">
    <text evidence="10">The sequence shown here is derived from an EMBL/GenBank/DDBJ whole genome shotgun (WGS) entry which is preliminary data.</text>
</comment>
<evidence type="ECO:0000313" key="10">
    <source>
        <dbReference type="EMBL" id="RDG37917.1"/>
    </source>
</evidence>
<evidence type="ECO:0000256" key="6">
    <source>
        <dbReference type="ARBA" id="ARBA00023136"/>
    </source>
</evidence>
<feature type="compositionally biased region" description="Basic and acidic residues" evidence="7">
    <location>
        <begin position="762"/>
        <end position="775"/>
    </location>
</feature>
<evidence type="ECO:0000313" key="11">
    <source>
        <dbReference type="Proteomes" id="UP000253741"/>
    </source>
</evidence>
<sequence>MAWRLFQLGRWSFRRRRTVAGIWFLLLLMVAVGAATLSGKTNDDFELSGIESTRAFYLIKERDPGAAPEGATARVVFQAPVGESLADPVHRQTVTDALAELRTKDVVSILDPFTGETISEDGRTGYASVGYARSAVDLSQGDRDALEAARDLAAEAGLTATIGGDVLGVEMDAALAELIGVAIAFVVLALTFGSLVAAGMPLLTALVGVGIGMGAIAILTGFVDLSTTTPALGTMLGLAVGIDYALFILSRYQAEVRQGRPLEEAAARAVGTAGSAVVFAGLTVVIALVGLAVCGIGFLTEMGLGGAFTVAVSVLIALTLLPAMLGFVGARITKRPPHSPKKHTATGATATGATATGASGNPGEPRTLGRRWVEGVDRFRWPALLAGIAAAIVAAVPVASLQLSLPGDNAKPAGSDVRVAYDLIAENFGAGANGPLLVVIDTKEAPAPAAAVATATASLRELAARDGSHIAGVIPAVTSDSPQARRAFARQLDTAQFATLTVIPRSGPSHESTKAVVADIRETLSDLPDHSGARALVTGLTAVDVDISNKLTEVFPLYLAVVVGLAVILLIAVFRSIWVPIKAALGFLFSVGVSLGATVAVFQWGWLNEFVGLDTTSPVLFLLPILLTGILFGLAMDYEVFLVTRMREAYILGTPARQAVIEGFTHSARVVAAAALIMVGVFAGFTLTDDIILKTVGFALAVGVLVDAFLVRMLLVPAAMLIIGRRIWWMPRGMNGLVPTLDIEGEALATRLASRAPADQGFGDRRTDERGHRAS</sequence>
<feature type="transmembrane region" description="Helical" evidence="8">
    <location>
        <begin position="202"/>
        <end position="223"/>
    </location>
</feature>
<proteinExistence type="inferred from homology"/>
<accession>A0A370B7Y3</accession>
<keyword evidence="5 8" id="KW-1133">Transmembrane helix</keyword>
<comment type="subcellular location">
    <subcellularLocation>
        <location evidence="1">Cell membrane</location>
        <topology evidence="1">Multi-pass membrane protein</topology>
    </subcellularLocation>
</comment>
<keyword evidence="3" id="KW-1003">Cell membrane</keyword>
<dbReference type="AlphaFoldDB" id="A0A370B7Y3"/>
<name>A0A370B7Y3_9ACTN</name>
<feature type="transmembrane region" description="Helical" evidence="8">
    <location>
        <begin position="379"/>
        <end position="399"/>
    </location>
</feature>
<keyword evidence="6 8" id="KW-0472">Membrane</keyword>
<dbReference type="InterPro" id="IPR000731">
    <property type="entry name" value="SSD"/>
</dbReference>
<keyword evidence="4 8" id="KW-0812">Transmembrane</keyword>
<dbReference type="Gene3D" id="1.20.1640.10">
    <property type="entry name" value="Multidrug efflux transporter AcrB transmembrane domain"/>
    <property type="match status" value="2"/>
</dbReference>
<dbReference type="Pfam" id="PF03176">
    <property type="entry name" value="MMPL"/>
    <property type="match status" value="2"/>
</dbReference>
<comment type="similarity">
    <text evidence="2">Belongs to the resistance-nodulation-cell division (RND) (TC 2.A.6) family. MmpL subfamily.</text>
</comment>
<dbReference type="EMBL" id="QQNA01000082">
    <property type="protein sequence ID" value="RDG37917.1"/>
    <property type="molecule type" value="Genomic_DNA"/>
</dbReference>
<dbReference type="PROSITE" id="PS50156">
    <property type="entry name" value="SSD"/>
    <property type="match status" value="1"/>
</dbReference>
<dbReference type="PANTHER" id="PTHR33406">
    <property type="entry name" value="MEMBRANE PROTEIN MJ1562-RELATED"/>
    <property type="match status" value="1"/>
</dbReference>
<feature type="transmembrane region" description="Helical" evidence="8">
    <location>
        <begin position="555"/>
        <end position="574"/>
    </location>
</feature>
<evidence type="ECO:0000259" key="9">
    <source>
        <dbReference type="PROSITE" id="PS50156"/>
    </source>
</evidence>
<organism evidence="10 11">
    <name type="scientific">Streptomyces corynorhini</name>
    <dbReference type="NCBI Taxonomy" id="2282652"/>
    <lineage>
        <taxon>Bacteria</taxon>
        <taxon>Bacillati</taxon>
        <taxon>Actinomycetota</taxon>
        <taxon>Actinomycetes</taxon>
        <taxon>Kitasatosporales</taxon>
        <taxon>Streptomycetaceae</taxon>
        <taxon>Streptomyces</taxon>
    </lineage>
</organism>
<feature type="compositionally biased region" description="Low complexity" evidence="7">
    <location>
        <begin position="345"/>
        <end position="358"/>
    </location>
</feature>
<evidence type="ECO:0000256" key="7">
    <source>
        <dbReference type="SAM" id="MobiDB-lite"/>
    </source>
</evidence>
<feature type="transmembrane region" description="Helical" evidence="8">
    <location>
        <begin position="270"/>
        <end position="298"/>
    </location>
</feature>
<feature type="region of interest" description="Disordered" evidence="7">
    <location>
        <begin position="336"/>
        <end position="367"/>
    </location>
</feature>
<feature type="region of interest" description="Disordered" evidence="7">
    <location>
        <begin position="755"/>
        <end position="775"/>
    </location>
</feature>
<feature type="transmembrane region" description="Helical" evidence="8">
    <location>
        <begin position="586"/>
        <end position="607"/>
    </location>
</feature>